<dbReference type="CDD" id="cd01043">
    <property type="entry name" value="DPS"/>
    <property type="match status" value="1"/>
</dbReference>
<dbReference type="SUPFAM" id="SSF47240">
    <property type="entry name" value="Ferritin-like"/>
    <property type="match status" value="1"/>
</dbReference>
<dbReference type="EMBL" id="JAAIKE010000008">
    <property type="protein sequence ID" value="NEX48149.1"/>
    <property type="molecule type" value="Genomic_DNA"/>
</dbReference>
<dbReference type="InterPro" id="IPR009078">
    <property type="entry name" value="Ferritin-like_SF"/>
</dbReference>
<protein>
    <submittedName>
        <fullName evidence="4">DNA starvation/stationary phase protection protein Dps</fullName>
    </submittedName>
</protein>
<evidence type="ECO:0000259" key="3">
    <source>
        <dbReference type="Pfam" id="PF00210"/>
    </source>
</evidence>
<dbReference type="PROSITE" id="PS00818">
    <property type="entry name" value="DPS_1"/>
    <property type="match status" value="1"/>
</dbReference>
<organism evidence="4 5">
    <name type="scientific">Pseudotabrizicola algicola</name>
    <dbReference type="NCBI Taxonomy" id="2709381"/>
    <lineage>
        <taxon>Bacteria</taxon>
        <taxon>Pseudomonadati</taxon>
        <taxon>Pseudomonadota</taxon>
        <taxon>Alphaproteobacteria</taxon>
        <taxon>Rhodobacterales</taxon>
        <taxon>Paracoccaceae</taxon>
        <taxon>Pseudotabrizicola</taxon>
    </lineage>
</organism>
<gene>
    <name evidence="4" type="primary">dps</name>
    <name evidence="4" type="synonym">pexB</name>
    <name evidence="4" type="ORF">G3572_18225</name>
</gene>
<dbReference type="NCBIfam" id="NF006975">
    <property type="entry name" value="PRK09448.1"/>
    <property type="match status" value="1"/>
</dbReference>
<dbReference type="Pfam" id="PF00210">
    <property type="entry name" value="Ferritin"/>
    <property type="match status" value="1"/>
</dbReference>
<dbReference type="GO" id="GO:0016722">
    <property type="term" value="F:oxidoreductase activity, acting on metal ions"/>
    <property type="evidence" value="ECO:0007669"/>
    <property type="project" value="InterPro"/>
</dbReference>
<dbReference type="Proteomes" id="UP000481421">
    <property type="component" value="Unassembled WGS sequence"/>
</dbReference>
<dbReference type="PIRSF" id="PIRSF005900">
    <property type="entry name" value="Dps"/>
    <property type="match status" value="1"/>
</dbReference>
<dbReference type="InterPro" id="IPR012347">
    <property type="entry name" value="Ferritin-like"/>
</dbReference>
<dbReference type="RefSeq" id="WP_164614571.1">
    <property type="nucleotide sequence ID" value="NZ_JAAIKE010000008.1"/>
</dbReference>
<dbReference type="AlphaFoldDB" id="A0A6B3RYE1"/>
<feature type="domain" description="Ferritin/DPS" evidence="3">
    <location>
        <begin position="17"/>
        <end position="156"/>
    </location>
</feature>
<keyword evidence="5" id="KW-1185">Reference proteome</keyword>
<name>A0A6B3RYE1_9RHOB</name>
<evidence type="ECO:0000313" key="5">
    <source>
        <dbReference type="Proteomes" id="UP000481421"/>
    </source>
</evidence>
<dbReference type="InterPro" id="IPR008331">
    <property type="entry name" value="Ferritin_DPS_dom"/>
</dbReference>
<reference evidence="4 5" key="1">
    <citation type="submission" date="2020-02" db="EMBL/GenBank/DDBJ databases">
        <title>Rhodobacter algicola sp. nov., isolated from microalga culture.</title>
        <authorList>
            <person name="Park C.-Y."/>
        </authorList>
    </citation>
    <scope>NUCLEOTIDE SEQUENCE [LARGE SCALE GENOMIC DNA]</scope>
    <source>
        <strain evidence="4 5">ETT8</strain>
    </source>
</reference>
<evidence type="ECO:0000313" key="4">
    <source>
        <dbReference type="EMBL" id="NEX48149.1"/>
    </source>
</evidence>
<dbReference type="PANTHER" id="PTHR42932:SF3">
    <property type="entry name" value="DNA PROTECTION DURING STARVATION PROTEIN"/>
    <property type="match status" value="1"/>
</dbReference>
<dbReference type="GO" id="GO:0008199">
    <property type="term" value="F:ferric iron binding"/>
    <property type="evidence" value="ECO:0007669"/>
    <property type="project" value="InterPro"/>
</dbReference>
<dbReference type="InterPro" id="IPR023188">
    <property type="entry name" value="DPS_DNA-bd_CS"/>
</dbReference>
<comment type="similarity">
    <text evidence="1 2">Belongs to the Dps family.</text>
</comment>
<evidence type="ECO:0000256" key="2">
    <source>
        <dbReference type="RuleBase" id="RU003875"/>
    </source>
</evidence>
<accession>A0A6B3RYE1</accession>
<dbReference type="PRINTS" id="PR01346">
    <property type="entry name" value="HELNAPAPROT"/>
</dbReference>
<dbReference type="InterPro" id="IPR002177">
    <property type="entry name" value="DPS_DNA-bd"/>
</dbReference>
<dbReference type="PANTHER" id="PTHR42932">
    <property type="entry name" value="GENERAL STRESS PROTEIN 20U"/>
    <property type="match status" value="1"/>
</dbReference>
<sequence length="158" mass="16905">MKTLNDLPSNSRSAAAERLNAHLAGALDLALCVKQAHWNIRGAGFIALHEMLDGLRASLDGEIDTIAERIAQLGFPAHGTLQAIQQTTSFDPYPLEEVDISKHLAALAQRYAALGGAVRRDIANLDEMGDPASADILTGTARVLDKGLWFLEAHLSPA</sequence>
<evidence type="ECO:0000256" key="1">
    <source>
        <dbReference type="ARBA" id="ARBA00009497"/>
    </source>
</evidence>
<proteinExistence type="inferred from homology"/>
<dbReference type="Gene3D" id="1.20.1260.10">
    <property type="match status" value="1"/>
</dbReference>
<dbReference type="PROSITE" id="PS00819">
    <property type="entry name" value="DPS_2"/>
    <property type="match status" value="1"/>
</dbReference>
<comment type="caution">
    <text evidence="4">The sequence shown here is derived from an EMBL/GenBank/DDBJ whole genome shotgun (WGS) entry which is preliminary data.</text>
</comment>